<dbReference type="RefSeq" id="YP_009011221.1">
    <property type="nucleotide sequence ID" value="NC_023681.1"/>
</dbReference>
<accession>I3XMH4</accession>
<keyword evidence="2" id="KW-1185">Reference proteome</keyword>
<evidence type="ECO:0000313" key="2">
    <source>
        <dbReference type="Proteomes" id="UP000202136"/>
    </source>
</evidence>
<protein>
    <submittedName>
        <fullName evidence="1">Uncharacterized protein</fullName>
    </submittedName>
</protein>
<name>I3XMH4_NPVMB</name>
<dbReference type="Proteomes" id="UP000202136">
    <property type="component" value="Segment"/>
</dbReference>
<proteinExistence type="predicted"/>
<sequence>MFRCAGLTNGLARIVAFSGLTKVFPPPPPPLPPPFCELPGLLDWNNSINNIIMTSAINTIIIVFWLTPARLNPDDVVVGLLISILRNK</sequence>
<dbReference type="EMBL" id="JQ798165">
    <property type="protein sequence ID" value="AFL65007.1"/>
    <property type="molecule type" value="Genomic_DNA"/>
</dbReference>
<dbReference type="KEGG" id="vg:18559030"/>
<organismHost>
    <name type="scientific">Lepidoptera</name>
    <name type="common">moths &amp; butterflies</name>
    <dbReference type="NCBI Taxonomy" id="7088"/>
</organismHost>
<organism evidence="1 2">
    <name type="scientific">Mamestra brassicae nuclear polyhedrosis virus</name>
    <name type="common">MbNPV</name>
    <dbReference type="NCBI Taxonomy" id="78219"/>
    <lineage>
        <taxon>Viruses</taxon>
        <taxon>Viruses incertae sedis</taxon>
        <taxon>Naldaviricetes</taxon>
        <taxon>Lefavirales</taxon>
        <taxon>Baculoviridae</taxon>
        <taxon>Alphabaculovirus</taxon>
        <taxon>Alphabaculovirus mabrassicae</taxon>
    </lineage>
</organism>
<reference evidence="1 2" key="1">
    <citation type="journal article" date="2013" name="Virus Genes">
        <title>Complete genomic sequences and comparative analysis of Mamestra brassicae nucleopolyhedrovirus isolated in Korea.</title>
        <authorList>
            <person name="Choi J.B."/>
            <person name="Heo W.I."/>
            <person name="Shin T.Y."/>
            <person name="Bae S.M."/>
            <person name="Kim W.J."/>
            <person name="Kim J.I."/>
            <person name="Kwon M."/>
            <person name="Choi J.Y."/>
            <person name="Je Y.H."/>
            <person name="Jin B.R."/>
            <person name="Woo S.D."/>
        </authorList>
    </citation>
    <scope>NUCLEOTIDE SEQUENCE [LARGE SCALE GENOMIC DNA]</scope>
    <source>
        <strain evidence="1 2">K1</strain>
    </source>
</reference>
<evidence type="ECO:0000313" key="1">
    <source>
        <dbReference type="EMBL" id="AFL65007.1"/>
    </source>
</evidence>
<dbReference type="GeneID" id="18559030"/>